<organism evidence="6 7">
    <name type="scientific">Methanobacterium spitsbergense</name>
    <dbReference type="NCBI Taxonomy" id="2874285"/>
    <lineage>
        <taxon>Archaea</taxon>
        <taxon>Methanobacteriati</taxon>
        <taxon>Methanobacteriota</taxon>
        <taxon>Methanomada group</taxon>
        <taxon>Methanobacteria</taxon>
        <taxon>Methanobacteriales</taxon>
        <taxon>Methanobacteriaceae</taxon>
        <taxon>Methanobacterium</taxon>
    </lineage>
</organism>
<dbReference type="InterPro" id="IPR035929">
    <property type="entry name" value="CoaB-like_sf"/>
</dbReference>
<dbReference type="NCBIfam" id="TIGR00521">
    <property type="entry name" value="coaBC_dfp"/>
    <property type="match status" value="1"/>
</dbReference>
<dbReference type="SUPFAM" id="SSF52507">
    <property type="entry name" value="Homo-oligomeric flavin-containing Cys decarboxylases, HFCD"/>
    <property type="match status" value="1"/>
</dbReference>
<evidence type="ECO:0000313" key="6">
    <source>
        <dbReference type="EMBL" id="MBZ2164852.1"/>
    </source>
</evidence>
<dbReference type="GO" id="GO:0004632">
    <property type="term" value="F:phosphopantothenate--cysteine ligase activity"/>
    <property type="evidence" value="ECO:0007669"/>
    <property type="project" value="UniProtKB-UniRule"/>
</dbReference>
<comment type="catalytic activity">
    <reaction evidence="3">
        <text>(R)-4'-phosphopantothenate + L-cysteine + CTP = N-[(R)-4-phosphopantothenoyl]-L-cysteine + CMP + diphosphate + H(+)</text>
        <dbReference type="Rhea" id="RHEA:19397"/>
        <dbReference type="ChEBI" id="CHEBI:10986"/>
        <dbReference type="ChEBI" id="CHEBI:15378"/>
        <dbReference type="ChEBI" id="CHEBI:33019"/>
        <dbReference type="ChEBI" id="CHEBI:35235"/>
        <dbReference type="ChEBI" id="CHEBI:37563"/>
        <dbReference type="ChEBI" id="CHEBI:59458"/>
        <dbReference type="ChEBI" id="CHEBI:60377"/>
        <dbReference type="EC" id="6.3.2.5"/>
    </reaction>
</comment>
<keyword evidence="3" id="KW-0285">Flavoprotein</keyword>
<keyword evidence="7" id="KW-1185">Reference proteome</keyword>
<feature type="binding site" evidence="3">
    <location>
        <position position="274"/>
    </location>
    <ligand>
        <name>CTP</name>
        <dbReference type="ChEBI" id="CHEBI:37563"/>
    </ligand>
</feature>
<comment type="pathway">
    <text evidence="3">Cofactor biosynthesis; coenzyme A biosynthesis.</text>
</comment>
<feature type="domain" description="DNA/pantothenate metabolism flavoprotein C-terminal" evidence="5">
    <location>
        <begin position="169"/>
        <end position="380"/>
    </location>
</feature>
<comment type="catalytic activity">
    <reaction evidence="3">
        <text>N-[(R)-4-phosphopantothenoyl]-L-cysteine + H(+) = (R)-4'-phosphopantetheine + CO2</text>
        <dbReference type="Rhea" id="RHEA:16793"/>
        <dbReference type="ChEBI" id="CHEBI:15378"/>
        <dbReference type="ChEBI" id="CHEBI:16526"/>
        <dbReference type="ChEBI" id="CHEBI:59458"/>
        <dbReference type="ChEBI" id="CHEBI:61723"/>
        <dbReference type="EC" id="4.1.1.36"/>
    </reaction>
</comment>
<comment type="similarity">
    <text evidence="3">In the N-terminal section; belongs to the HFCD (homo-oligomeric flavin containing Cys decarboxylase) superfamily.</text>
</comment>
<comment type="cofactor">
    <cofactor evidence="3">
        <name>FMN</name>
        <dbReference type="ChEBI" id="CHEBI:58210"/>
    </cofactor>
    <text evidence="3">Binds 1 FMN per subunit.</text>
</comment>
<evidence type="ECO:0000256" key="1">
    <source>
        <dbReference type="ARBA" id="ARBA00022793"/>
    </source>
</evidence>
<keyword evidence="2 3" id="KW-0456">Lyase</keyword>
<dbReference type="HAMAP" id="MF_02225">
    <property type="entry name" value="CoaBC"/>
    <property type="match status" value="1"/>
</dbReference>
<evidence type="ECO:0000259" key="4">
    <source>
        <dbReference type="Pfam" id="PF02441"/>
    </source>
</evidence>
<keyword evidence="3 6" id="KW-0436">Ligase</keyword>
<dbReference type="PANTHER" id="PTHR14359">
    <property type="entry name" value="HOMO-OLIGOMERIC FLAVIN CONTAINING CYS DECARBOXYLASE FAMILY"/>
    <property type="match status" value="1"/>
</dbReference>
<dbReference type="GO" id="GO:0015941">
    <property type="term" value="P:pantothenate catabolic process"/>
    <property type="evidence" value="ECO:0007669"/>
    <property type="project" value="InterPro"/>
</dbReference>
<dbReference type="AlphaFoldDB" id="A0A8T5ULV1"/>
<dbReference type="EC" id="6.3.2.5" evidence="3"/>
<keyword evidence="3" id="KW-0460">Magnesium</keyword>
<keyword evidence="3" id="KW-0511">Multifunctional enzyme</keyword>
<dbReference type="SUPFAM" id="SSF102645">
    <property type="entry name" value="CoaB-like"/>
    <property type="match status" value="1"/>
</dbReference>
<evidence type="ECO:0000259" key="5">
    <source>
        <dbReference type="Pfam" id="PF04127"/>
    </source>
</evidence>
<gene>
    <name evidence="3 6" type="primary">coaBC</name>
    <name evidence="6" type="ORF">K8N75_02150</name>
</gene>
<dbReference type="InterPro" id="IPR036551">
    <property type="entry name" value="Flavin_trans-like"/>
</dbReference>
<keyword evidence="3" id="KW-0288">FMN</keyword>
<dbReference type="PANTHER" id="PTHR14359:SF6">
    <property type="entry name" value="PHOSPHOPANTOTHENOYLCYSTEINE DECARBOXYLASE"/>
    <property type="match status" value="1"/>
</dbReference>
<dbReference type="GO" id="GO:0010181">
    <property type="term" value="F:FMN binding"/>
    <property type="evidence" value="ECO:0007669"/>
    <property type="project" value="UniProtKB-UniRule"/>
</dbReference>
<dbReference type="Pfam" id="PF04127">
    <property type="entry name" value="DFP"/>
    <property type="match status" value="1"/>
</dbReference>
<dbReference type="InterPro" id="IPR003382">
    <property type="entry name" value="Flavoprotein"/>
</dbReference>
<dbReference type="Proteomes" id="UP000825933">
    <property type="component" value="Unassembled WGS sequence"/>
</dbReference>
<dbReference type="EMBL" id="JAIOUQ010000003">
    <property type="protein sequence ID" value="MBZ2164852.1"/>
    <property type="molecule type" value="Genomic_DNA"/>
</dbReference>
<evidence type="ECO:0000256" key="3">
    <source>
        <dbReference type="HAMAP-Rule" id="MF_02225"/>
    </source>
</evidence>
<protein>
    <recommendedName>
        <fullName evidence="3">Coenzyme A biosynthesis bifunctional protein CoaBC</fullName>
    </recommendedName>
    <alternativeName>
        <fullName evidence="3">DNA/pantothenate metabolism flavoprotein</fullName>
    </alternativeName>
    <alternativeName>
        <fullName evidence="3">Phosphopantothenoylcysteine synthetase/decarboxylase</fullName>
        <shortName evidence="3">PPCS-PPCDC</shortName>
    </alternativeName>
    <domain>
        <recommendedName>
            <fullName evidence="3">Phosphopantothenoylcysteine decarboxylase</fullName>
            <shortName evidence="3">PPC decarboxylase</shortName>
            <shortName evidence="3">PPC-DC</shortName>
            <ecNumber evidence="3">4.1.1.36</ecNumber>
        </recommendedName>
        <alternativeName>
            <fullName evidence="3">CoaC</fullName>
        </alternativeName>
    </domain>
    <domain>
        <recommendedName>
            <fullName evidence="3">Phosphopantothenate--cysteine ligase</fullName>
            <ecNumber evidence="3">6.3.2.5</ecNumber>
        </recommendedName>
        <alternativeName>
            <fullName evidence="3">CoaB</fullName>
        </alternativeName>
        <alternativeName>
            <fullName evidence="3">Phosphopantothenoylcysteine synthetase</fullName>
            <shortName evidence="3">PPC synthetase</shortName>
            <shortName evidence="3">PPC-S</shortName>
        </alternativeName>
    </domain>
</protein>
<name>A0A8T5ULV1_9EURY</name>
<comment type="cofactor">
    <cofactor evidence="3">
        <name>Mg(2+)</name>
        <dbReference type="ChEBI" id="CHEBI:18420"/>
    </cofactor>
</comment>
<accession>A0A8T5ULV1</accession>
<comment type="caution">
    <text evidence="3">Lacks conserved residue(s) required for the propagation of feature annotation.</text>
</comment>
<dbReference type="GO" id="GO:0015937">
    <property type="term" value="P:coenzyme A biosynthetic process"/>
    <property type="evidence" value="ECO:0007669"/>
    <property type="project" value="UniProtKB-UniRule"/>
</dbReference>
<dbReference type="EC" id="4.1.1.36" evidence="3"/>
<dbReference type="InterPro" id="IPR005252">
    <property type="entry name" value="CoaBC"/>
</dbReference>
<keyword evidence="1 3" id="KW-0210">Decarboxylase</keyword>
<comment type="function">
    <text evidence="3">Catalyzes two sequential steps in the biosynthesis of coenzyme A. In the first step cysteine is conjugated to 4'-phosphopantothenate to form 4-phosphopantothenoylcysteine. In the second step the latter compound is decarboxylated to form 4'-phosphopantotheine.</text>
</comment>
<feature type="binding site" evidence="3">
    <location>
        <position position="325"/>
    </location>
    <ligand>
        <name>CTP</name>
        <dbReference type="ChEBI" id="CHEBI:37563"/>
    </ligand>
</feature>
<dbReference type="Pfam" id="PF02441">
    <property type="entry name" value="Flavoprotein"/>
    <property type="match status" value="1"/>
</dbReference>
<dbReference type="RefSeq" id="WP_223790510.1">
    <property type="nucleotide sequence ID" value="NZ_JAIOUQ010000003.1"/>
</dbReference>
<feature type="binding site" evidence="3">
    <location>
        <position position="307"/>
    </location>
    <ligand>
        <name>CTP</name>
        <dbReference type="ChEBI" id="CHEBI:37563"/>
    </ligand>
</feature>
<dbReference type="GO" id="GO:0071513">
    <property type="term" value="C:phosphopantothenoylcysteine decarboxylase complex"/>
    <property type="evidence" value="ECO:0007669"/>
    <property type="project" value="TreeGrafter"/>
</dbReference>
<sequence>MEIVVCVTGSIAAVESVKLVRELKRQGMNVTCFMSDDACKIIHPNAMEFATGKNVVLELTGDIEHVKYAQADLILVAPATANLISKFAYKIADNPISTLLITAYGYSTPIIFVPSMHDSMYKSVSENIERCKDDGIIFIDPKREEGKAKFPSIQDITLQTLRETSEGKLRGKKVVITAGGTYEEIDSVRGITNRSSGKMGLEIAKEAFIQGADVTLITGSIKVHVPKIFGRIKINSTAEMKKEIIKLIPESDVFVSAAAVSDFTVEKTSEKQDKISSKEDLTLYLKMAPKIINIIKEINPNIFLVGFKAEYNVSDEELISLAHKKMESSGADLMIANDVSIKGAGFGSDKNQVIIVDGDTFTVPLTSKTEIAKKIIQKIIMKLDN</sequence>
<comment type="similarity">
    <text evidence="3">In the C-terminal section; belongs to the PPC synthetase family.</text>
</comment>
<evidence type="ECO:0000256" key="2">
    <source>
        <dbReference type="ARBA" id="ARBA00023239"/>
    </source>
</evidence>
<evidence type="ECO:0000313" key="7">
    <source>
        <dbReference type="Proteomes" id="UP000825933"/>
    </source>
</evidence>
<feature type="region of interest" description="Phosphopantothenate--cysteine ligase" evidence="3">
    <location>
        <begin position="174"/>
        <end position="385"/>
    </location>
</feature>
<feature type="domain" description="Flavoprotein" evidence="4">
    <location>
        <begin position="1"/>
        <end position="130"/>
    </location>
</feature>
<feature type="region of interest" description="Phosphopantothenoylcysteine decarboxylase" evidence="3">
    <location>
        <begin position="1"/>
        <end position="173"/>
    </location>
</feature>
<dbReference type="GO" id="GO:0004633">
    <property type="term" value="F:phosphopantothenoylcysteine decarboxylase activity"/>
    <property type="evidence" value="ECO:0007669"/>
    <property type="project" value="UniProtKB-UniRule"/>
</dbReference>
<dbReference type="Gene3D" id="3.40.50.1950">
    <property type="entry name" value="Flavin prenyltransferase-like"/>
    <property type="match status" value="1"/>
</dbReference>
<dbReference type="GO" id="GO:0046872">
    <property type="term" value="F:metal ion binding"/>
    <property type="evidence" value="ECO:0007669"/>
    <property type="project" value="UniProtKB-KW"/>
</dbReference>
<dbReference type="InterPro" id="IPR007085">
    <property type="entry name" value="DNA/pantothenate-metab_flavo_C"/>
</dbReference>
<reference evidence="7" key="1">
    <citation type="journal article" date="2022" name="Microbiol. Resour. Announc.">
        <title>Draft Genome Sequence of a Methanogenic Archaeon from West Spitsbergen Permafrost.</title>
        <authorList>
            <person name="Trubitsyn V."/>
            <person name="Rivkina E."/>
            <person name="Shcherbakova V."/>
        </authorList>
    </citation>
    <scope>NUCLEOTIDE SEQUENCE [LARGE SCALE GENOMIC DNA]</scope>
    <source>
        <strain evidence="7">VT</strain>
    </source>
</reference>
<feature type="binding site" evidence="3">
    <location>
        <position position="262"/>
    </location>
    <ligand>
        <name>CTP</name>
        <dbReference type="ChEBI" id="CHEBI:37563"/>
    </ligand>
</feature>
<dbReference type="Gene3D" id="3.40.50.10300">
    <property type="entry name" value="CoaB-like"/>
    <property type="match status" value="1"/>
</dbReference>
<proteinExistence type="inferred from homology"/>
<keyword evidence="3" id="KW-0479">Metal-binding</keyword>
<comment type="caution">
    <text evidence="6">The sequence shown here is derived from an EMBL/GenBank/DDBJ whole genome shotgun (WGS) entry which is preliminary data.</text>
</comment>